<dbReference type="OrthoDB" id="526861at2759"/>
<keyword evidence="2" id="KW-1185">Reference proteome</keyword>
<evidence type="ECO:0000313" key="1">
    <source>
        <dbReference type="EMBL" id="GAX78142.1"/>
    </source>
</evidence>
<comment type="caution">
    <text evidence="1">The sequence shown here is derived from an EMBL/GenBank/DDBJ whole genome shotgun (WGS) entry which is preliminary data.</text>
</comment>
<organism evidence="1 2">
    <name type="scientific">Chlamydomonas eustigma</name>
    <dbReference type="NCBI Taxonomy" id="1157962"/>
    <lineage>
        <taxon>Eukaryota</taxon>
        <taxon>Viridiplantae</taxon>
        <taxon>Chlorophyta</taxon>
        <taxon>core chlorophytes</taxon>
        <taxon>Chlorophyceae</taxon>
        <taxon>CS clade</taxon>
        <taxon>Chlamydomonadales</taxon>
        <taxon>Chlamydomonadaceae</taxon>
        <taxon>Chlamydomonas</taxon>
    </lineage>
</organism>
<dbReference type="Proteomes" id="UP000232323">
    <property type="component" value="Unassembled WGS sequence"/>
</dbReference>
<proteinExistence type="predicted"/>
<dbReference type="STRING" id="1157962.A0A250X5G7"/>
<name>A0A250X5G7_9CHLO</name>
<accession>A0A250X5G7</accession>
<evidence type="ECO:0000313" key="2">
    <source>
        <dbReference type="Proteomes" id="UP000232323"/>
    </source>
</evidence>
<sequence>MLSSFSIDGFLRHQEQRPVFMKRTWRWHQIPHNIAPSNPGYEIEAPVSKSEHAVLAVNQIKRDIKDALLELSAQQGPLAALLPGSFEKKSTIDSFLRQLTQQQALESIESAIPKAVPQLDTRILGKWELVYTSNGTVVTRTLLVQILSSLSSMLPGVGISDIRQTLTPRRPGAFSTINEATLGLGLLGSWKLAIEGGWFQQDGDDAVKVVFERLSVKPVGLQGQPLPDWLPQVTWDSNVNGVNRAGASWVTTYVDDDVRLGMGPSSKNIFLFYRR</sequence>
<reference evidence="1 2" key="1">
    <citation type="submission" date="2017-08" db="EMBL/GenBank/DDBJ databases">
        <title>Acidophilic green algal genome provides insights into adaptation to an acidic environment.</title>
        <authorList>
            <person name="Hirooka S."/>
            <person name="Hirose Y."/>
            <person name="Kanesaki Y."/>
            <person name="Higuchi S."/>
            <person name="Fujiwara T."/>
            <person name="Onuma R."/>
            <person name="Era A."/>
            <person name="Ohbayashi R."/>
            <person name="Uzuka A."/>
            <person name="Nozaki H."/>
            <person name="Yoshikawa H."/>
            <person name="Miyagishima S.Y."/>
        </authorList>
    </citation>
    <scope>NUCLEOTIDE SEQUENCE [LARGE SCALE GENOMIC DNA]</scope>
    <source>
        <strain evidence="1 2">NIES-2499</strain>
    </source>
</reference>
<protein>
    <submittedName>
        <fullName evidence="1">Uncharacterized protein</fullName>
    </submittedName>
</protein>
<dbReference type="AlphaFoldDB" id="A0A250X5G7"/>
<dbReference type="EMBL" id="BEGY01000030">
    <property type="protein sequence ID" value="GAX78142.1"/>
    <property type="molecule type" value="Genomic_DNA"/>
</dbReference>
<gene>
    <name evidence="1" type="ORF">CEUSTIGMA_g5584.t1</name>
</gene>